<sequence>MEPYVHPNGEMSILPPPRGYKVDFENPQRQYVEATYWSTGIFCTIGLLFLAQRFYGVISAETTLMVRGFAIGVLGVHSWELTIERFLVFSETLYPLPILYPICSLFAKMTLLLFYLDLSPQPWFRWSVYGTMFFLCGSQLGLFFASVFQCDPIAKGWNPTITGQCINMASVYQATAITGVISDVFVITIPIPMVINLKIPKRQKAGLMLMFMVGTITIVTSCIRLYFIVVQLQDLDVCWGAAPSGCWLIIEGQLMLICTTLPTLRTLFRHLAPKLIGERSTSSNTGISDNNNITIGGSGAAHKGLKRSKYSRFDDACYGMETTVNVELGDIDKRKSHDPGWEPSDGGDAESQKSIVKRGGILQTKVTSVTYHSDG</sequence>
<dbReference type="EMBL" id="JANRMS010000596">
    <property type="protein sequence ID" value="KAJ3537153.1"/>
    <property type="molecule type" value="Genomic_DNA"/>
</dbReference>
<protein>
    <submittedName>
        <fullName evidence="1">Uncharacterized protein</fullName>
    </submittedName>
</protein>
<evidence type="ECO:0000313" key="1">
    <source>
        <dbReference type="EMBL" id="KAJ3537153.1"/>
    </source>
</evidence>
<organism evidence="1 2">
    <name type="scientific">Fusarium decemcellulare</name>
    <dbReference type="NCBI Taxonomy" id="57161"/>
    <lineage>
        <taxon>Eukaryota</taxon>
        <taxon>Fungi</taxon>
        <taxon>Dikarya</taxon>
        <taxon>Ascomycota</taxon>
        <taxon>Pezizomycotina</taxon>
        <taxon>Sordariomycetes</taxon>
        <taxon>Hypocreomycetidae</taxon>
        <taxon>Hypocreales</taxon>
        <taxon>Nectriaceae</taxon>
        <taxon>Fusarium</taxon>
        <taxon>Fusarium decemcellulare species complex</taxon>
    </lineage>
</organism>
<reference evidence="1" key="1">
    <citation type="submission" date="2022-08" db="EMBL/GenBank/DDBJ databases">
        <title>Genome Sequence of Fusarium decemcellulare.</title>
        <authorList>
            <person name="Buettner E."/>
        </authorList>
    </citation>
    <scope>NUCLEOTIDE SEQUENCE</scope>
    <source>
        <strain evidence="1">Babe19</strain>
    </source>
</reference>
<name>A0ACC1SD06_9HYPO</name>
<comment type="caution">
    <text evidence="1">The sequence shown here is derived from an EMBL/GenBank/DDBJ whole genome shotgun (WGS) entry which is preliminary data.</text>
</comment>
<accession>A0ACC1SD06</accession>
<keyword evidence="2" id="KW-1185">Reference proteome</keyword>
<proteinExistence type="predicted"/>
<evidence type="ECO:0000313" key="2">
    <source>
        <dbReference type="Proteomes" id="UP001148629"/>
    </source>
</evidence>
<gene>
    <name evidence="1" type="ORF">NM208_g6433</name>
</gene>
<dbReference type="Proteomes" id="UP001148629">
    <property type="component" value="Unassembled WGS sequence"/>
</dbReference>